<keyword evidence="3 5" id="KW-1133">Transmembrane helix</keyword>
<feature type="domain" description="ABC transmembrane type-2" evidence="6">
    <location>
        <begin position="23"/>
        <end position="251"/>
    </location>
</feature>
<dbReference type="PRINTS" id="PR00164">
    <property type="entry name" value="ABC2TRNSPORT"/>
</dbReference>
<evidence type="ECO:0000256" key="4">
    <source>
        <dbReference type="ARBA" id="ARBA00023136"/>
    </source>
</evidence>
<organism evidence="7 8">
    <name type="scientific">Candidatus Desulfosporosinus infrequens</name>
    <dbReference type="NCBI Taxonomy" id="2043169"/>
    <lineage>
        <taxon>Bacteria</taxon>
        <taxon>Bacillati</taxon>
        <taxon>Bacillota</taxon>
        <taxon>Clostridia</taxon>
        <taxon>Eubacteriales</taxon>
        <taxon>Desulfitobacteriaceae</taxon>
        <taxon>Desulfosporosinus</taxon>
    </lineage>
</organism>
<dbReference type="PANTHER" id="PTHR43229">
    <property type="entry name" value="NODULATION PROTEIN J"/>
    <property type="match status" value="1"/>
</dbReference>
<gene>
    <name evidence="7" type="ORF">SBF1_420006</name>
</gene>
<evidence type="ECO:0000313" key="8">
    <source>
        <dbReference type="Proteomes" id="UP000238916"/>
    </source>
</evidence>
<feature type="transmembrane region" description="Helical" evidence="5">
    <location>
        <begin position="172"/>
        <end position="197"/>
    </location>
</feature>
<protein>
    <recommendedName>
        <fullName evidence="5">Transport permease protein</fullName>
    </recommendedName>
</protein>
<dbReference type="PANTHER" id="PTHR43229:SF2">
    <property type="entry name" value="NODULATION PROTEIN J"/>
    <property type="match status" value="1"/>
</dbReference>
<accession>A0A2U3LA72</accession>
<feature type="transmembrane region" description="Helical" evidence="5">
    <location>
        <begin position="227"/>
        <end position="245"/>
    </location>
</feature>
<dbReference type="InterPro" id="IPR051784">
    <property type="entry name" value="Nod_factor_ABC_transporter"/>
</dbReference>
<sequence>MRIIRETWVLFIHYEKLLIRNPFWILAALFQPICYLYLFAPLLKNVVGVTGDGKVSSINMFTPGLLVMVSLFGVMFVGFGMIDYMRSGVIERLRVTTASRLALLLGLVIRDVVTLIAQTIIVILLALPLGLSISPLGIILTLFIMILIGLCMAPVSYALALTVKSEDALGPILNFFSQPLLLLSGVLLPLTLAPAWLKNISMFNPLKYVVDASRAIFNGDISNAVVWHAYVLLVGLVILSFWWGLSCMKKATE</sequence>
<comment type="subcellular location">
    <subcellularLocation>
        <location evidence="5">Cell membrane</location>
        <topology evidence="5">Multi-pass membrane protein</topology>
    </subcellularLocation>
    <subcellularLocation>
        <location evidence="1">Membrane</location>
        <topology evidence="1">Multi-pass membrane protein</topology>
    </subcellularLocation>
</comment>
<feature type="transmembrane region" description="Helical" evidence="5">
    <location>
        <begin position="133"/>
        <end position="160"/>
    </location>
</feature>
<dbReference type="Proteomes" id="UP000238916">
    <property type="component" value="Unassembled WGS sequence"/>
</dbReference>
<name>A0A2U3LA72_9FIRM</name>
<feature type="transmembrane region" description="Helical" evidence="5">
    <location>
        <begin position="21"/>
        <end position="40"/>
    </location>
</feature>
<feature type="transmembrane region" description="Helical" evidence="5">
    <location>
        <begin position="60"/>
        <end position="82"/>
    </location>
</feature>
<dbReference type="AlphaFoldDB" id="A0A2U3LA72"/>
<proteinExistence type="inferred from homology"/>
<evidence type="ECO:0000256" key="2">
    <source>
        <dbReference type="ARBA" id="ARBA00022692"/>
    </source>
</evidence>
<evidence type="ECO:0000256" key="3">
    <source>
        <dbReference type="ARBA" id="ARBA00022989"/>
    </source>
</evidence>
<comment type="similarity">
    <text evidence="5">Belongs to the ABC-2 integral membrane protein family.</text>
</comment>
<evidence type="ECO:0000256" key="1">
    <source>
        <dbReference type="ARBA" id="ARBA00004141"/>
    </source>
</evidence>
<dbReference type="EMBL" id="OMOF01000357">
    <property type="protein sequence ID" value="SPF48710.1"/>
    <property type="molecule type" value="Genomic_DNA"/>
</dbReference>
<reference evidence="8" key="1">
    <citation type="submission" date="2018-02" db="EMBL/GenBank/DDBJ databases">
        <authorList>
            <person name="Hausmann B."/>
        </authorList>
    </citation>
    <scope>NUCLEOTIDE SEQUENCE [LARGE SCALE GENOMIC DNA]</scope>
    <source>
        <strain evidence="8">Peat soil MAG SbF1</strain>
    </source>
</reference>
<dbReference type="InterPro" id="IPR047817">
    <property type="entry name" value="ABC2_TM_bact-type"/>
</dbReference>
<dbReference type="GO" id="GO:0043190">
    <property type="term" value="C:ATP-binding cassette (ABC) transporter complex"/>
    <property type="evidence" value="ECO:0007669"/>
    <property type="project" value="InterPro"/>
</dbReference>
<evidence type="ECO:0000313" key="7">
    <source>
        <dbReference type="EMBL" id="SPF48710.1"/>
    </source>
</evidence>
<dbReference type="GO" id="GO:0140359">
    <property type="term" value="F:ABC-type transporter activity"/>
    <property type="evidence" value="ECO:0007669"/>
    <property type="project" value="InterPro"/>
</dbReference>
<evidence type="ECO:0000256" key="5">
    <source>
        <dbReference type="RuleBase" id="RU361157"/>
    </source>
</evidence>
<evidence type="ECO:0000259" key="6">
    <source>
        <dbReference type="PROSITE" id="PS51012"/>
    </source>
</evidence>
<dbReference type="InterPro" id="IPR000412">
    <property type="entry name" value="ABC_2_transport"/>
</dbReference>
<dbReference type="Pfam" id="PF01061">
    <property type="entry name" value="ABC2_membrane"/>
    <property type="match status" value="1"/>
</dbReference>
<dbReference type="PIRSF" id="PIRSF006648">
    <property type="entry name" value="DrrB"/>
    <property type="match status" value="1"/>
</dbReference>
<keyword evidence="5" id="KW-1003">Cell membrane</keyword>
<dbReference type="InterPro" id="IPR013525">
    <property type="entry name" value="ABC2_TM"/>
</dbReference>
<keyword evidence="4 5" id="KW-0472">Membrane</keyword>
<dbReference type="PROSITE" id="PS51012">
    <property type="entry name" value="ABC_TM2"/>
    <property type="match status" value="1"/>
</dbReference>
<keyword evidence="2 5" id="KW-0812">Transmembrane</keyword>
<keyword evidence="5" id="KW-0813">Transport</keyword>
<feature type="transmembrane region" description="Helical" evidence="5">
    <location>
        <begin position="103"/>
        <end position="127"/>
    </location>
</feature>
<dbReference type="OrthoDB" id="9788252at2"/>